<feature type="region of interest" description="Disordered" evidence="1">
    <location>
        <begin position="21"/>
        <end position="47"/>
    </location>
</feature>
<keyword evidence="3" id="KW-1185">Reference proteome</keyword>
<sequence>MVHANTGFTYVSVGGGAQRAIHAASKRGLSGEASGGRRGAAGRYRAVTSARAGRAVSCARPAPFPRPRYVPPPNHRP</sequence>
<accession>A0ABN8HXH0</accession>
<evidence type="ECO:0000256" key="1">
    <source>
        <dbReference type="SAM" id="MobiDB-lite"/>
    </source>
</evidence>
<organism evidence="2 3">
    <name type="scientific">Iphiclides podalirius</name>
    <name type="common">scarce swallowtail</name>
    <dbReference type="NCBI Taxonomy" id="110791"/>
    <lineage>
        <taxon>Eukaryota</taxon>
        <taxon>Metazoa</taxon>
        <taxon>Ecdysozoa</taxon>
        <taxon>Arthropoda</taxon>
        <taxon>Hexapoda</taxon>
        <taxon>Insecta</taxon>
        <taxon>Pterygota</taxon>
        <taxon>Neoptera</taxon>
        <taxon>Endopterygota</taxon>
        <taxon>Lepidoptera</taxon>
        <taxon>Glossata</taxon>
        <taxon>Ditrysia</taxon>
        <taxon>Papilionoidea</taxon>
        <taxon>Papilionidae</taxon>
        <taxon>Papilioninae</taxon>
        <taxon>Iphiclides</taxon>
    </lineage>
</organism>
<evidence type="ECO:0000313" key="3">
    <source>
        <dbReference type="Proteomes" id="UP000837857"/>
    </source>
</evidence>
<name>A0ABN8HXH0_9NEOP</name>
<dbReference type="Proteomes" id="UP000837857">
    <property type="component" value="Chromosome 13"/>
</dbReference>
<gene>
    <name evidence="2" type="ORF">IPOD504_LOCUS2992</name>
</gene>
<reference evidence="2" key="1">
    <citation type="submission" date="2022-03" db="EMBL/GenBank/DDBJ databases">
        <authorList>
            <person name="Martin H S."/>
        </authorList>
    </citation>
    <scope>NUCLEOTIDE SEQUENCE</scope>
</reference>
<dbReference type="EMBL" id="OW152825">
    <property type="protein sequence ID" value="CAH2041212.1"/>
    <property type="molecule type" value="Genomic_DNA"/>
</dbReference>
<evidence type="ECO:0000313" key="2">
    <source>
        <dbReference type="EMBL" id="CAH2041212.1"/>
    </source>
</evidence>
<proteinExistence type="predicted"/>
<protein>
    <submittedName>
        <fullName evidence="2">Uncharacterized protein</fullName>
    </submittedName>
</protein>
<feature type="non-terminal residue" evidence="2">
    <location>
        <position position="77"/>
    </location>
</feature>